<dbReference type="InterPro" id="IPR013103">
    <property type="entry name" value="RVT_2"/>
</dbReference>
<reference evidence="3" key="1">
    <citation type="submission" date="2018-02" db="EMBL/GenBank/DDBJ databases">
        <authorList>
            <person name="Cohen D.B."/>
            <person name="Kent A.D."/>
        </authorList>
    </citation>
    <scope>NUCLEOTIDE SEQUENCE</scope>
</reference>
<gene>
    <name evidence="3" type="ORF">FSB_LOCUS5111</name>
</gene>
<organism evidence="3">
    <name type="scientific">Fagus sylvatica</name>
    <name type="common">Beechnut</name>
    <dbReference type="NCBI Taxonomy" id="28930"/>
    <lineage>
        <taxon>Eukaryota</taxon>
        <taxon>Viridiplantae</taxon>
        <taxon>Streptophyta</taxon>
        <taxon>Embryophyta</taxon>
        <taxon>Tracheophyta</taxon>
        <taxon>Spermatophyta</taxon>
        <taxon>Magnoliopsida</taxon>
        <taxon>eudicotyledons</taxon>
        <taxon>Gunneridae</taxon>
        <taxon>Pentapetalae</taxon>
        <taxon>rosids</taxon>
        <taxon>fabids</taxon>
        <taxon>Fagales</taxon>
        <taxon>Fagaceae</taxon>
        <taxon>Fagus</taxon>
    </lineage>
</organism>
<dbReference type="EMBL" id="OIVN01000259">
    <property type="protein sequence ID" value="SPC77229.1"/>
    <property type="molecule type" value="Genomic_DNA"/>
</dbReference>
<evidence type="ECO:0000313" key="3">
    <source>
        <dbReference type="EMBL" id="SPC77229.1"/>
    </source>
</evidence>
<sequence>MDDSNLCLLNNGDNPSLSLVTQALIGENYQTWSRSMTMALIAKNKAGFVNGTIKPMEPSSPQYSSWKRCDTMVLSWIINSLSKEISASVIYLDTTFEVWQDLKERFTQSNGPRVYQLQKSIASLTCNCGALKTLLDYQHYEYVMKFLVGLNDSYASVRGQILLMKPLPSINKVFALVSQEERQRELSSTPMLHGVESGSTALAVTNYKPYGGNKNFGKKERPVCSHCGITGHTVENCYKIHGYPPGYKPRGRAATNQVTASGMGHQGNALSITSEKCQQLLSFLNSQMSNEASTSNHQAATVIAHSHNFSDIASVEFASPTLIYPVVNTRKSTRSSHPPRYLHDYHCNLAASPSPALSISKDKVPALSVRMLLAVAAVKNWHIAQLDVNNAFLHGELNEEVYMNLPLGFHSKGSKADYSMFTQQSGSSFTVLLVYVDDILITSNDLEAVNSLKLFLDKQFKLKDLGNLRYFLGLEVARSPNGISLSQRKYALEIIADAGMLGCKPSKFPMEQHCKLSRTEGVLVQEPSTYRKLVGRLLYLTLTRPDITYVVHRLNWASCPDTRRSVTSYCIFLGDSLISWKSKKQTTISRSFAEAEHRAMAMAAALHIASNPVFHERTKHIEIDCHLLFLSNCYAVIDQPRVEDGELNKVVTAGTSWQSSQQ</sequence>
<dbReference type="InterPro" id="IPR043502">
    <property type="entry name" value="DNA/RNA_pol_sf"/>
</dbReference>
<feature type="domain" description="Reverse transcriptase Ty1/copia-type" evidence="1">
    <location>
        <begin position="414"/>
        <end position="511"/>
    </location>
</feature>
<evidence type="ECO:0008006" key="4">
    <source>
        <dbReference type="Google" id="ProtNLM"/>
    </source>
</evidence>
<proteinExistence type="predicted"/>
<feature type="domain" description="Reverse transcriptase Ty1/copia-type" evidence="1">
    <location>
        <begin position="368"/>
        <end position="413"/>
    </location>
</feature>
<evidence type="ECO:0000259" key="1">
    <source>
        <dbReference type="Pfam" id="PF07727"/>
    </source>
</evidence>
<accession>A0A2N9ERI5</accession>
<dbReference type="CDD" id="cd09272">
    <property type="entry name" value="RNase_HI_RT_Ty1"/>
    <property type="match status" value="1"/>
</dbReference>
<dbReference type="SUPFAM" id="SSF56672">
    <property type="entry name" value="DNA/RNA polymerases"/>
    <property type="match status" value="1"/>
</dbReference>
<dbReference type="AlphaFoldDB" id="A0A2N9ERI5"/>
<dbReference type="PANTHER" id="PTHR37610:SF97">
    <property type="entry name" value="RETROTRANSPOSON GAG DOMAIN-CONTAINING PROTEIN"/>
    <property type="match status" value="1"/>
</dbReference>
<protein>
    <recommendedName>
        <fullName evidence="4">Reverse transcriptase Ty1/copia-type domain-containing protein</fullName>
    </recommendedName>
</protein>
<dbReference type="PANTHER" id="PTHR37610">
    <property type="entry name" value="CCHC-TYPE DOMAIN-CONTAINING PROTEIN"/>
    <property type="match status" value="1"/>
</dbReference>
<dbReference type="InterPro" id="IPR029472">
    <property type="entry name" value="Copia-like_N"/>
</dbReference>
<evidence type="ECO:0000259" key="2">
    <source>
        <dbReference type="Pfam" id="PF14244"/>
    </source>
</evidence>
<dbReference type="Pfam" id="PF07727">
    <property type="entry name" value="RVT_2"/>
    <property type="match status" value="2"/>
</dbReference>
<name>A0A2N9ERI5_FAGSY</name>
<feature type="domain" description="Retrotransposon Copia-like N-terminal" evidence="2">
    <location>
        <begin position="13"/>
        <end position="55"/>
    </location>
</feature>
<dbReference type="Pfam" id="PF14244">
    <property type="entry name" value="Retrotran_gag_3"/>
    <property type="match status" value="1"/>
</dbReference>